<dbReference type="GO" id="GO:0006355">
    <property type="term" value="P:regulation of DNA-templated transcription"/>
    <property type="evidence" value="ECO:0007669"/>
    <property type="project" value="InterPro"/>
</dbReference>
<feature type="domain" description="Sin" evidence="1">
    <location>
        <begin position="1"/>
        <end position="35"/>
    </location>
</feature>
<evidence type="ECO:0000259" key="1">
    <source>
        <dbReference type="PROSITE" id="PS51500"/>
    </source>
</evidence>
<dbReference type="GO" id="GO:0046983">
    <property type="term" value="F:protein dimerization activity"/>
    <property type="evidence" value="ECO:0007669"/>
    <property type="project" value="InterPro"/>
</dbReference>
<dbReference type="EMBL" id="PIQO01000026">
    <property type="protein sequence ID" value="PKR82908.1"/>
    <property type="molecule type" value="Genomic_DNA"/>
</dbReference>
<evidence type="ECO:0000313" key="3">
    <source>
        <dbReference type="Proteomes" id="UP000233440"/>
    </source>
</evidence>
<dbReference type="AlphaFoldDB" id="A0A2N3LE67"/>
<dbReference type="OrthoDB" id="2473599at2"/>
<name>A0A2N3LE67_9BACI</name>
<keyword evidence="3" id="KW-1185">Reference proteome</keyword>
<organism evidence="2 3">
    <name type="scientific">Heyndrickxia camelliae</name>
    <dbReference type="NCBI Taxonomy" id="1707093"/>
    <lineage>
        <taxon>Bacteria</taxon>
        <taxon>Bacillati</taxon>
        <taxon>Bacillota</taxon>
        <taxon>Bacilli</taxon>
        <taxon>Bacillales</taxon>
        <taxon>Bacillaceae</taxon>
        <taxon>Heyndrickxia</taxon>
    </lineage>
</organism>
<accession>A0A2N3LE67</accession>
<dbReference type="Proteomes" id="UP000233440">
    <property type="component" value="Unassembled WGS sequence"/>
</dbReference>
<dbReference type="InterPro" id="IPR036281">
    <property type="entry name" value="SinR/SinI_dimer_dom_sf"/>
</dbReference>
<gene>
    <name evidence="2" type="ORF">CWO92_22200</name>
</gene>
<comment type="caution">
    <text evidence="2">The sequence shown here is derived from an EMBL/GenBank/DDBJ whole genome shotgun (WGS) entry which is preliminary data.</text>
</comment>
<reference evidence="2 3" key="1">
    <citation type="submission" date="2017-11" db="EMBL/GenBank/DDBJ databases">
        <title>Bacillus camelliae sp. nov., isolated from pu'er tea.</title>
        <authorList>
            <person name="Niu L."/>
        </authorList>
    </citation>
    <scope>NUCLEOTIDE SEQUENCE [LARGE SCALE GENOMIC DNA]</scope>
    <source>
        <strain evidence="2 3">7578-1</strain>
    </source>
</reference>
<dbReference type="InterPro" id="IPR010981">
    <property type="entry name" value="SinR/SinI_dimer_dom"/>
</dbReference>
<sequence length="42" mass="5181">MQSEVSYQEWYELLMEAKRAGLTVEQVREFFEQLERKKEVNK</sequence>
<dbReference type="PROSITE" id="PS51500">
    <property type="entry name" value="SIN"/>
    <property type="match status" value="1"/>
</dbReference>
<dbReference type="SUPFAM" id="SSF47406">
    <property type="entry name" value="SinR repressor dimerisation domain-like"/>
    <property type="match status" value="1"/>
</dbReference>
<dbReference type="Pfam" id="PF08671">
    <property type="entry name" value="SinI"/>
    <property type="match status" value="1"/>
</dbReference>
<evidence type="ECO:0000313" key="2">
    <source>
        <dbReference type="EMBL" id="PKR82908.1"/>
    </source>
</evidence>
<proteinExistence type="predicted"/>
<protein>
    <recommendedName>
        <fullName evidence="1">Sin domain-containing protein</fullName>
    </recommendedName>
</protein>